<dbReference type="Pfam" id="PF14450">
    <property type="entry name" value="FtsA"/>
    <property type="match status" value="1"/>
</dbReference>
<sequence>MLRADRQQVRGRGVIGVVDVGSSKTVCLIAAISPGEAGPANIRIVGLGVQPARGTQAGIITDLDEAERCARAAIGKAERMAGVTLEGVHVSVGCGELKSQTFAANAEIESGVVEAGDIGRLMAGGRSFAERDGRRLVHMNTIGYRLDGNTGASDPRGMAARRVTADLHTVTAEEAPLRNLMVMIERCYLSISGVVASPYASALAVTTEEEQRQGVTCIDIGGGTTKIACFANGQFLHASVIPLGADLITYDIARALQTPLAEAERIKALYGSMIGAQSDEHETFSYALADEEDGGLYQATKAQLARVVAPRVEALLARVATQLDRSGMRPYACGRIVLTGGGSELVGIGPYAANIFGAPVRVGRPMAISGLPQNVSTPAFSTVAGLLMASTVSGAETMAYDVPKSAPPKSYLGRVGQWLMEAL</sequence>
<dbReference type="HAMAP" id="MF_02033">
    <property type="entry name" value="FtsA"/>
    <property type="match status" value="1"/>
</dbReference>
<evidence type="ECO:0000256" key="5">
    <source>
        <dbReference type="HAMAP-Rule" id="MF_02033"/>
    </source>
</evidence>
<dbReference type="InterPro" id="IPR003494">
    <property type="entry name" value="SHS2_FtsA"/>
</dbReference>
<dbReference type="GO" id="GO:0032153">
    <property type="term" value="C:cell division site"/>
    <property type="evidence" value="ECO:0007669"/>
    <property type="project" value="UniProtKB-UniRule"/>
</dbReference>
<dbReference type="SUPFAM" id="SSF53067">
    <property type="entry name" value="Actin-like ATPase domain"/>
    <property type="match status" value="2"/>
</dbReference>
<evidence type="ECO:0000256" key="6">
    <source>
        <dbReference type="PIRNR" id="PIRNR003101"/>
    </source>
</evidence>
<dbReference type="Pfam" id="PF02491">
    <property type="entry name" value="SHS2_FTSA"/>
    <property type="match status" value="1"/>
</dbReference>
<accession>A0A0D6JLM4</accession>
<dbReference type="Proteomes" id="UP000033187">
    <property type="component" value="Chromosome 1"/>
</dbReference>
<dbReference type="KEGG" id="fiy:BN1229_v1_3978"/>
<dbReference type="Gene3D" id="3.30.420.40">
    <property type="match status" value="1"/>
</dbReference>
<dbReference type="InterPro" id="IPR043129">
    <property type="entry name" value="ATPase_NBD"/>
</dbReference>
<comment type="subunit">
    <text evidence="5">Self-interacts. Interacts with FtsZ.</text>
</comment>
<comment type="similarity">
    <text evidence="5 6">Belongs to the FtsA/MreB family.</text>
</comment>
<dbReference type="InterPro" id="IPR050696">
    <property type="entry name" value="FtsA/MreB"/>
</dbReference>
<evidence type="ECO:0000256" key="2">
    <source>
        <dbReference type="ARBA" id="ARBA00022618"/>
    </source>
</evidence>
<feature type="domain" description="SHS2" evidence="7">
    <location>
        <begin position="15"/>
        <end position="205"/>
    </location>
</feature>
<keyword evidence="3 5" id="KW-0472">Membrane</keyword>
<gene>
    <name evidence="5" type="primary">ftsA</name>
    <name evidence="8" type="ORF">YBN1229_v1_3978</name>
</gene>
<evidence type="ECO:0000256" key="1">
    <source>
        <dbReference type="ARBA" id="ARBA00022475"/>
    </source>
</evidence>
<keyword evidence="9" id="KW-1185">Reference proteome</keyword>
<dbReference type="SMART" id="SM00842">
    <property type="entry name" value="FtsA"/>
    <property type="match status" value="1"/>
</dbReference>
<dbReference type="RefSeq" id="WP_160298737.1">
    <property type="nucleotide sequence ID" value="NZ_LN829118.1"/>
</dbReference>
<dbReference type="EMBL" id="LN829119">
    <property type="protein sequence ID" value="CPR22545.1"/>
    <property type="molecule type" value="Genomic_DNA"/>
</dbReference>
<dbReference type="PANTHER" id="PTHR32432:SF4">
    <property type="entry name" value="CELL DIVISION PROTEIN FTSA"/>
    <property type="match status" value="1"/>
</dbReference>
<evidence type="ECO:0000313" key="9">
    <source>
        <dbReference type="Proteomes" id="UP000033187"/>
    </source>
</evidence>
<dbReference type="AlphaFoldDB" id="A0A0D6JLM4"/>
<dbReference type="GO" id="GO:0043093">
    <property type="term" value="P:FtsZ-dependent cytokinesis"/>
    <property type="evidence" value="ECO:0007669"/>
    <property type="project" value="UniProtKB-UniRule"/>
</dbReference>
<comment type="subcellular location">
    <subcellularLocation>
        <location evidence="5">Cell membrane</location>
        <topology evidence="5">Peripheral membrane protein</topology>
        <orientation evidence="5">Cytoplasmic side</orientation>
    </subcellularLocation>
    <text evidence="5">Localizes to the Z ring in an FtsZ-dependent manner. Targeted to the membrane through a conserved C-terminal amphipathic helix.</text>
</comment>
<proteinExistence type="inferred from homology"/>
<dbReference type="NCBIfam" id="TIGR01174">
    <property type="entry name" value="ftsA"/>
    <property type="match status" value="1"/>
</dbReference>
<dbReference type="KEGG" id="fil:BN1229_v1_3991"/>
<keyword evidence="1 5" id="KW-1003">Cell membrane</keyword>
<name>A0A0D6JLM4_9HYPH</name>
<evidence type="ECO:0000259" key="7">
    <source>
        <dbReference type="SMART" id="SM00842"/>
    </source>
</evidence>
<dbReference type="PIRSF" id="PIRSF003101">
    <property type="entry name" value="FtsA"/>
    <property type="match status" value="1"/>
</dbReference>
<reference evidence="9" key="1">
    <citation type="submission" date="2015-02" db="EMBL/GenBank/DDBJ databases">
        <authorList>
            <person name="Chooi Y.-H."/>
        </authorList>
    </citation>
    <scope>NUCLEOTIDE SEQUENCE [LARGE SCALE GENOMIC DNA]</scope>
    <source>
        <strain evidence="9">strain Y</strain>
    </source>
</reference>
<dbReference type="PANTHER" id="PTHR32432">
    <property type="entry name" value="CELL DIVISION PROTEIN FTSA-RELATED"/>
    <property type="match status" value="1"/>
</dbReference>
<evidence type="ECO:0000313" key="8">
    <source>
        <dbReference type="EMBL" id="CPR22545.1"/>
    </source>
</evidence>
<dbReference type="GO" id="GO:0009898">
    <property type="term" value="C:cytoplasmic side of plasma membrane"/>
    <property type="evidence" value="ECO:0007669"/>
    <property type="project" value="UniProtKB-UniRule"/>
</dbReference>
<keyword evidence="2 5" id="KW-0132">Cell division</keyword>
<protein>
    <recommendedName>
        <fullName evidence="5 6">Cell division protein FtsA</fullName>
    </recommendedName>
</protein>
<organism evidence="8 9">
    <name type="scientific">Candidatus Filomicrobium marinum</name>
    <dbReference type="NCBI Taxonomy" id="1608628"/>
    <lineage>
        <taxon>Bacteria</taxon>
        <taxon>Pseudomonadati</taxon>
        <taxon>Pseudomonadota</taxon>
        <taxon>Alphaproteobacteria</taxon>
        <taxon>Hyphomicrobiales</taxon>
        <taxon>Hyphomicrobiaceae</taxon>
        <taxon>Filomicrobium</taxon>
    </lineage>
</organism>
<dbReference type="CDD" id="cd24048">
    <property type="entry name" value="ASKHA_NBD_FtsA"/>
    <property type="match status" value="1"/>
</dbReference>
<evidence type="ECO:0000256" key="4">
    <source>
        <dbReference type="ARBA" id="ARBA00023306"/>
    </source>
</evidence>
<dbReference type="InterPro" id="IPR020823">
    <property type="entry name" value="Cell_div_FtsA"/>
</dbReference>
<comment type="function">
    <text evidence="5 6">Cell division protein that is involved in the assembly of the Z ring. May serve as a membrane anchor for the Z ring.</text>
</comment>
<keyword evidence="4 5" id="KW-0131">Cell cycle</keyword>
<evidence type="ECO:0000256" key="3">
    <source>
        <dbReference type="ARBA" id="ARBA00023136"/>
    </source>
</evidence>